<feature type="region of interest" description="Disordered" evidence="6">
    <location>
        <begin position="210"/>
        <end position="263"/>
    </location>
</feature>
<organism evidence="8 9">
    <name type="scientific">Sesamum indicum</name>
    <name type="common">Oriental sesame</name>
    <name type="synonym">Sesamum orientale</name>
    <dbReference type="NCBI Taxonomy" id="4182"/>
    <lineage>
        <taxon>Eukaryota</taxon>
        <taxon>Viridiplantae</taxon>
        <taxon>Streptophyta</taxon>
        <taxon>Embryophyta</taxon>
        <taxon>Tracheophyta</taxon>
        <taxon>Spermatophyta</taxon>
        <taxon>Magnoliopsida</taxon>
        <taxon>eudicotyledons</taxon>
        <taxon>Gunneridae</taxon>
        <taxon>Pentapetalae</taxon>
        <taxon>asterids</taxon>
        <taxon>lamiids</taxon>
        <taxon>Lamiales</taxon>
        <taxon>Pedaliaceae</taxon>
        <taxon>Sesamum</taxon>
    </lineage>
</organism>
<proteinExistence type="predicted"/>
<evidence type="ECO:0000256" key="6">
    <source>
        <dbReference type="SAM" id="MobiDB-lite"/>
    </source>
</evidence>
<accession>A0A6I9SXS5</accession>
<protein>
    <submittedName>
        <fullName evidence="9">Transcription factor bHLH87 isoform X1</fullName>
    </submittedName>
</protein>
<sequence>MDGLDWSNQQDDLEESLMNIPGSDKMQMMSKDHGFNPVHLIQTPHDAVFPNVLPQWNSRSEGVNSWGSVAITAEMLHSNSFDDNNTLNNISQQNGLILDSGMKKPVVSTNTAGSLESLDCLLSASNSQTDTTSVEDDGISMIFSDCKSLWSYKSVPSAILRPEETTKRFGKDSDTDVSHDNQSVQNHHHHPINFSKRKRAESHQQQNLDFHHPNYNYSATTDHHQGSSSSSFQRKPKKPRLDSSSNINFQQPSSSTSSSADEPDAEAIAQMKEMIYRAAAFRPVNFGLETVEKPKRKNVRISNDPQTVAARQRRERISERIRVLQKLVPGGSKMDTASMLDEAANYLKFLRSQVKALEALGQKIDDHTVLVNNANLGFSPFLNYSLNFPMHHQPQFSIQNPNQSKN</sequence>
<dbReference type="SUPFAM" id="SSF47459">
    <property type="entry name" value="HLH, helix-loop-helix DNA-binding domain"/>
    <property type="match status" value="1"/>
</dbReference>
<dbReference type="PANTHER" id="PTHR45914:SF12">
    <property type="entry name" value="TRANSCRIPTION FACTOR BHLH87"/>
    <property type="match status" value="1"/>
</dbReference>
<evidence type="ECO:0000256" key="1">
    <source>
        <dbReference type="ARBA" id="ARBA00004123"/>
    </source>
</evidence>
<dbReference type="RefSeq" id="XP_011072458.1">
    <property type="nucleotide sequence ID" value="XM_011074156.2"/>
</dbReference>
<feature type="compositionally biased region" description="Polar residues" evidence="6">
    <location>
        <begin position="242"/>
        <end position="252"/>
    </location>
</feature>
<dbReference type="FunCoup" id="A0A6I9SXS5">
    <property type="interactions" value="103"/>
</dbReference>
<dbReference type="GO" id="GO:0046983">
    <property type="term" value="F:protein dimerization activity"/>
    <property type="evidence" value="ECO:0007669"/>
    <property type="project" value="InterPro"/>
</dbReference>
<dbReference type="OrthoDB" id="2017571at2759"/>
<evidence type="ECO:0000256" key="2">
    <source>
        <dbReference type="ARBA" id="ARBA00023015"/>
    </source>
</evidence>
<evidence type="ECO:0000313" key="8">
    <source>
        <dbReference type="Proteomes" id="UP000504604"/>
    </source>
</evidence>
<dbReference type="GO" id="GO:0003700">
    <property type="term" value="F:DNA-binding transcription factor activity"/>
    <property type="evidence" value="ECO:0007669"/>
    <property type="project" value="InterPro"/>
</dbReference>
<dbReference type="Gramene" id="SIN_1010358.t">
    <property type="protein sequence ID" value="SIN_1010358.t.cds1"/>
    <property type="gene ID" value="SIN_1010358"/>
</dbReference>
<dbReference type="GeneID" id="105157709"/>
<dbReference type="KEGG" id="sind:105157709"/>
<feature type="compositionally biased region" description="Basic and acidic residues" evidence="6">
    <location>
        <begin position="163"/>
        <end position="179"/>
    </location>
</feature>
<evidence type="ECO:0000256" key="3">
    <source>
        <dbReference type="ARBA" id="ARBA00023125"/>
    </source>
</evidence>
<dbReference type="SMART" id="SM00353">
    <property type="entry name" value="HLH"/>
    <property type="match status" value="1"/>
</dbReference>
<keyword evidence="8" id="KW-1185">Reference proteome</keyword>
<reference evidence="9" key="1">
    <citation type="submission" date="2025-08" db="UniProtKB">
        <authorList>
            <consortium name="RefSeq"/>
        </authorList>
    </citation>
    <scope>IDENTIFICATION</scope>
</reference>
<dbReference type="PANTHER" id="PTHR45914">
    <property type="entry name" value="TRANSCRIPTION FACTOR HEC3-RELATED"/>
    <property type="match status" value="1"/>
</dbReference>
<gene>
    <name evidence="9" type="primary">LOC105157709</name>
</gene>
<dbReference type="PROSITE" id="PS50888">
    <property type="entry name" value="BHLH"/>
    <property type="match status" value="1"/>
</dbReference>
<dbReference type="InterPro" id="IPR045843">
    <property type="entry name" value="IND-like"/>
</dbReference>
<dbReference type="Pfam" id="PF00010">
    <property type="entry name" value="HLH"/>
    <property type="match status" value="1"/>
</dbReference>
<dbReference type="InterPro" id="IPR011598">
    <property type="entry name" value="bHLH_dom"/>
</dbReference>
<name>A0A6I9SXS5_SESIN</name>
<keyword evidence="4" id="KW-0804">Transcription</keyword>
<feature type="region of interest" description="Disordered" evidence="6">
    <location>
        <begin position="163"/>
        <end position="189"/>
    </location>
</feature>
<evidence type="ECO:0000256" key="4">
    <source>
        <dbReference type="ARBA" id="ARBA00023163"/>
    </source>
</evidence>
<keyword evidence="5" id="KW-0539">Nucleus</keyword>
<evidence type="ECO:0000259" key="7">
    <source>
        <dbReference type="PROSITE" id="PS50888"/>
    </source>
</evidence>
<dbReference type="InterPro" id="IPR036638">
    <property type="entry name" value="HLH_DNA-bd_sf"/>
</dbReference>
<dbReference type="Proteomes" id="UP000504604">
    <property type="component" value="Linkage group LG3"/>
</dbReference>
<dbReference type="AlphaFoldDB" id="A0A6I9SXS5"/>
<dbReference type="GO" id="GO:0005634">
    <property type="term" value="C:nucleus"/>
    <property type="evidence" value="ECO:0007669"/>
    <property type="project" value="UniProtKB-SubCell"/>
</dbReference>
<evidence type="ECO:0000313" key="9">
    <source>
        <dbReference type="RefSeq" id="XP_011072458.1"/>
    </source>
</evidence>
<evidence type="ECO:0000256" key="5">
    <source>
        <dbReference type="ARBA" id="ARBA00023242"/>
    </source>
</evidence>
<dbReference type="FunFam" id="4.10.280.10:FF:000053">
    <property type="entry name" value="BHLH transcription factor"/>
    <property type="match status" value="1"/>
</dbReference>
<dbReference type="Gene3D" id="4.10.280.10">
    <property type="entry name" value="Helix-loop-helix DNA-binding domain"/>
    <property type="match status" value="1"/>
</dbReference>
<dbReference type="GO" id="GO:0000976">
    <property type="term" value="F:transcription cis-regulatory region binding"/>
    <property type="evidence" value="ECO:0007669"/>
    <property type="project" value="EnsemblPlants"/>
</dbReference>
<keyword evidence="3" id="KW-0238">DNA-binding</keyword>
<feature type="compositionally biased region" description="Polar residues" evidence="6">
    <location>
        <begin position="215"/>
        <end position="233"/>
    </location>
</feature>
<keyword evidence="2" id="KW-0805">Transcription regulation</keyword>
<comment type="subcellular location">
    <subcellularLocation>
        <location evidence="1">Nucleus</location>
    </subcellularLocation>
</comment>
<feature type="domain" description="BHLH" evidence="7">
    <location>
        <begin position="301"/>
        <end position="350"/>
    </location>
</feature>
<dbReference type="InParanoid" id="A0A6I9SXS5"/>